<evidence type="ECO:0000313" key="1">
    <source>
        <dbReference type="EMBL" id="SBQ45344.1"/>
    </source>
</evidence>
<sequence length="95" mass="10929">KLYNNQRDARKDVKFTTRNNISSTFILELSSSGSVFVTWQQPRPVSSLHIWTLCSRNRLKEGGLSGGVDCADWTTCKVVPGWHWLPYFVFSQSQY</sequence>
<reference evidence="1" key="2">
    <citation type="submission" date="2016-06" db="EMBL/GenBank/DDBJ databases">
        <title>The genome of a short-lived fish provides insights into sex chromosome evolution and the genetic control of aging.</title>
        <authorList>
            <person name="Reichwald K."/>
            <person name="Felder M."/>
            <person name="Petzold A."/>
            <person name="Koch P."/>
            <person name="Groth M."/>
            <person name="Platzer M."/>
        </authorList>
    </citation>
    <scope>NUCLEOTIDE SEQUENCE</scope>
    <source>
        <tissue evidence="1">Brain</tissue>
    </source>
</reference>
<feature type="non-terminal residue" evidence="1">
    <location>
        <position position="95"/>
    </location>
</feature>
<accession>A0A1A8EHH0</accession>
<dbReference type="EMBL" id="HAEA01016863">
    <property type="protein sequence ID" value="SBQ45344.1"/>
    <property type="molecule type" value="Transcribed_RNA"/>
</dbReference>
<protein>
    <submittedName>
        <fullName evidence="1">Uncharacterized protein</fullName>
    </submittedName>
</protein>
<organism evidence="1">
    <name type="scientific">Nothobranchius kadleci</name>
    <name type="common">African annual killifish</name>
    <dbReference type="NCBI Taxonomy" id="1051664"/>
    <lineage>
        <taxon>Eukaryota</taxon>
        <taxon>Metazoa</taxon>
        <taxon>Chordata</taxon>
        <taxon>Craniata</taxon>
        <taxon>Vertebrata</taxon>
        <taxon>Euteleostomi</taxon>
        <taxon>Actinopterygii</taxon>
        <taxon>Neopterygii</taxon>
        <taxon>Teleostei</taxon>
        <taxon>Neoteleostei</taxon>
        <taxon>Acanthomorphata</taxon>
        <taxon>Ovalentaria</taxon>
        <taxon>Atherinomorphae</taxon>
        <taxon>Cyprinodontiformes</taxon>
        <taxon>Nothobranchiidae</taxon>
        <taxon>Nothobranchius</taxon>
    </lineage>
</organism>
<reference evidence="1" key="1">
    <citation type="submission" date="2016-05" db="EMBL/GenBank/DDBJ databases">
        <authorList>
            <person name="Lavstsen T."/>
            <person name="Jespersen J.S."/>
        </authorList>
    </citation>
    <scope>NUCLEOTIDE SEQUENCE</scope>
    <source>
        <tissue evidence="1">Brain</tissue>
    </source>
</reference>
<name>A0A1A8EHH0_NOTKA</name>
<proteinExistence type="predicted"/>
<feature type="non-terminal residue" evidence="1">
    <location>
        <position position="1"/>
    </location>
</feature>
<dbReference type="AlphaFoldDB" id="A0A1A8EHH0"/>
<gene>
    <name evidence="1" type="primary">Nfu_g_1_011187</name>
</gene>